<accession>A0ACC5RJU0</accession>
<organism evidence="1 2">
    <name type="scientific">Enterobacter agglomerans</name>
    <name type="common">Erwinia herbicola</name>
    <name type="synonym">Pantoea agglomerans</name>
    <dbReference type="NCBI Taxonomy" id="549"/>
    <lineage>
        <taxon>Bacteria</taxon>
        <taxon>Pseudomonadati</taxon>
        <taxon>Pseudomonadota</taxon>
        <taxon>Gammaproteobacteria</taxon>
        <taxon>Enterobacterales</taxon>
        <taxon>Erwiniaceae</taxon>
        <taxon>Pantoea</taxon>
        <taxon>Pantoea agglomerans group</taxon>
    </lineage>
</organism>
<keyword evidence="2" id="KW-1185">Reference proteome</keyword>
<dbReference type="EMBL" id="JAEOXF010000003">
    <property type="protein sequence ID" value="MBK4724945.1"/>
    <property type="molecule type" value="Genomic_DNA"/>
</dbReference>
<evidence type="ECO:0000313" key="2">
    <source>
        <dbReference type="Proteomes" id="UP000633731"/>
    </source>
</evidence>
<dbReference type="Proteomes" id="UP000633731">
    <property type="component" value="Unassembled WGS sequence"/>
</dbReference>
<protein>
    <submittedName>
        <fullName evidence="1">Uncharacterized protein</fullName>
    </submittedName>
</protein>
<proteinExistence type="predicted"/>
<sequence length="98" mass="11353">MFFNQYESKMIALIDSFLSRNISASDFEVSYLKEWRCYRDADNVKKSDENTQRYFDSVFSAVDAYCSDPELIDAGDLTEKELLEEVARLKLQSGNLIT</sequence>
<evidence type="ECO:0000313" key="1">
    <source>
        <dbReference type="EMBL" id="MBK4724945.1"/>
    </source>
</evidence>
<reference evidence="1" key="1">
    <citation type="submission" date="2021-01" db="EMBL/GenBank/DDBJ databases">
        <title>Draft genome of Pantoea agglomerans Eh 335.</title>
        <authorList>
            <person name="Emsley S.A."/>
            <person name="Oline D.K."/>
            <person name="Saw J.H."/>
            <person name="Ushijima B."/>
            <person name="Videau P."/>
            <person name="Koyack M.J."/>
        </authorList>
    </citation>
    <scope>NUCLEOTIDE SEQUENCE</scope>
    <source>
        <strain evidence="1">Eh 335</strain>
    </source>
</reference>
<name>A0ACC5RJU0_ENTAG</name>
<gene>
    <name evidence="1" type="ORF">JJL49_06870</name>
</gene>
<comment type="caution">
    <text evidence="1">The sequence shown here is derived from an EMBL/GenBank/DDBJ whole genome shotgun (WGS) entry which is preliminary data.</text>
</comment>